<feature type="binding site" evidence="3">
    <location>
        <position position="36"/>
    </location>
    <ligand>
        <name>a divalent metal cation</name>
        <dbReference type="ChEBI" id="CHEBI:60240"/>
        <label>1</label>
    </ligand>
</feature>
<dbReference type="InterPro" id="IPR001559">
    <property type="entry name" value="Phosphotriesterase"/>
</dbReference>
<dbReference type="Proteomes" id="UP000236959">
    <property type="component" value="Unassembled WGS sequence"/>
</dbReference>
<dbReference type="InterPro" id="IPR032466">
    <property type="entry name" value="Metal_Hydrolase"/>
</dbReference>
<dbReference type="CDD" id="cd00530">
    <property type="entry name" value="PTE"/>
    <property type="match status" value="1"/>
</dbReference>
<feature type="binding site" evidence="3">
    <location>
        <position position="34"/>
    </location>
    <ligand>
        <name>a divalent metal cation</name>
        <dbReference type="ChEBI" id="CHEBI:60240"/>
        <label>1</label>
    </ligand>
</feature>
<dbReference type="SUPFAM" id="SSF51556">
    <property type="entry name" value="Metallo-dependent hydrolases"/>
    <property type="match status" value="1"/>
</dbReference>
<protein>
    <submittedName>
        <fullName evidence="5">Phosphotriesterase-related protein</fullName>
    </submittedName>
</protein>
<dbReference type="Gene3D" id="3.20.20.140">
    <property type="entry name" value="Metal-dependent hydrolases"/>
    <property type="match status" value="1"/>
</dbReference>
<accession>A0A2S3UKN4</accession>
<dbReference type="EMBL" id="PPCN01000015">
    <property type="protein sequence ID" value="POF28256.1"/>
    <property type="molecule type" value="Genomic_DNA"/>
</dbReference>
<feature type="binding site" evidence="3">
    <location>
        <position position="177"/>
    </location>
    <ligand>
        <name>a divalent metal cation</name>
        <dbReference type="ChEBI" id="CHEBI:60240"/>
        <label>2</label>
    </ligand>
</feature>
<comment type="cofactor">
    <cofactor evidence="3">
        <name>a divalent metal cation</name>
        <dbReference type="ChEBI" id="CHEBI:60240"/>
    </cofactor>
    <text evidence="3">Binds 2 divalent metal cations per subunit.</text>
</comment>
<evidence type="ECO:0000313" key="6">
    <source>
        <dbReference type="Proteomes" id="UP000236959"/>
    </source>
</evidence>
<organism evidence="5 6">
    <name type="scientific">Roseibium marinum</name>
    <dbReference type="NCBI Taxonomy" id="281252"/>
    <lineage>
        <taxon>Bacteria</taxon>
        <taxon>Pseudomonadati</taxon>
        <taxon>Pseudomonadota</taxon>
        <taxon>Alphaproteobacteria</taxon>
        <taxon>Hyphomicrobiales</taxon>
        <taxon>Stappiaceae</taxon>
        <taxon>Roseibium</taxon>
    </lineage>
</organism>
<feature type="binding site" evidence="3">
    <location>
        <position position="177"/>
    </location>
    <ligand>
        <name>a divalent metal cation</name>
        <dbReference type="ChEBI" id="CHEBI:60240"/>
        <label>1</label>
    </ligand>
</feature>
<gene>
    <name evidence="5" type="ORF">CLV41_11523</name>
</gene>
<dbReference type="OrthoDB" id="9795018at2"/>
<dbReference type="GO" id="GO:0008270">
    <property type="term" value="F:zinc ion binding"/>
    <property type="evidence" value="ECO:0007669"/>
    <property type="project" value="InterPro"/>
</dbReference>
<dbReference type="PROSITE" id="PS01322">
    <property type="entry name" value="PHOSPHOTRIESTERASE_1"/>
    <property type="match status" value="1"/>
</dbReference>
<comment type="similarity">
    <text evidence="4">Belongs to the metallo-dependent hydrolases superfamily. Phosphotriesterase family.</text>
</comment>
<evidence type="ECO:0000256" key="1">
    <source>
        <dbReference type="ARBA" id="ARBA00022723"/>
    </source>
</evidence>
<dbReference type="PIRSF" id="PIRSF016839">
    <property type="entry name" value="PhP"/>
    <property type="match status" value="1"/>
</dbReference>
<keyword evidence="1 3" id="KW-0479">Metal-binding</keyword>
<dbReference type="GO" id="GO:0016788">
    <property type="term" value="F:hydrolase activity, acting on ester bonds"/>
    <property type="evidence" value="ECO:0007669"/>
    <property type="project" value="InterPro"/>
</dbReference>
<dbReference type="PROSITE" id="PS51347">
    <property type="entry name" value="PHOSPHOTRIESTERASE_2"/>
    <property type="match status" value="1"/>
</dbReference>
<evidence type="ECO:0000256" key="4">
    <source>
        <dbReference type="PROSITE-ProRule" id="PRU00679"/>
    </source>
</evidence>
<sequence length="356" mass="39390">MSKKELSPGHVRSGQVMSVQGPIPVEQLGVTLMHEHILNDCRCWWNPPRTRDRQHLADSFVCMEILGELRQDPFVNKHNISLDDERLAITELAAFARQGGNTVVEPTCHGIGRDPEALARISRATGLNIVMGAGFYLDGSHPARLADMTVEQIADEIVAEAIDGVDGTGLKIGLIGEIGVSAAFTDAERKSLRGAAQAHVRTGLPLMVHLPGWFRLGHEVLDLVAEEGADPRHTVLCHMNPSWDDLAYQSELASRGAFIEYDMIGMDFFYADQQVQCPSDDQAAAAIVKLVDEGYRDRILLSHDVFLKMMLTHYGGNGYGYVQRHFLPRLKRHGLDDESLTVFLRDNPRSVFQAAA</sequence>
<dbReference type="RefSeq" id="WP_103225077.1">
    <property type="nucleotide sequence ID" value="NZ_PPCN01000015.1"/>
</dbReference>
<evidence type="ECO:0000313" key="5">
    <source>
        <dbReference type="EMBL" id="POF28256.1"/>
    </source>
</evidence>
<feature type="binding site" evidence="3">
    <location>
        <position position="304"/>
    </location>
    <ligand>
        <name>a divalent metal cation</name>
        <dbReference type="ChEBI" id="CHEBI:60240"/>
        <label>1</label>
    </ligand>
</feature>
<dbReference type="InterPro" id="IPR017947">
    <property type="entry name" value="AryldialkylPase_Zn-BS"/>
</dbReference>
<dbReference type="Pfam" id="PF02126">
    <property type="entry name" value="PTE"/>
    <property type="match status" value="1"/>
</dbReference>
<evidence type="ECO:0000256" key="2">
    <source>
        <dbReference type="ARBA" id="ARBA00022801"/>
    </source>
</evidence>
<comment type="caution">
    <text evidence="4">Lacks conserved residue(s) required for the propagation of feature annotation.</text>
</comment>
<name>A0A2S3UKN4_9HYPH</name>
<reference evidence="5 6" key="1">
    <citation type="submission" date="2018-01" db="EMBL/GenBank/DDBJ databases">
        <title>Genomic Encyclopedia of Archaeal and Bacterial Type Strains, Phase II (KMG-II): from individual species to whole genera.</title>
        <authorList>
            <person name="Goeker M."/>
        </authorList>
    </citation>
    <scope>NUCLEOTIDE SEQUENCE [LARGE SCALE GENOMIC DNA]</scope>
    <source>
        <strain evidence="5 6">DSM 17023</strain>
    </source>
</reference>
<keyword evidence="2" id="KW-0378">Hydrolase</keyword>
<dbReference type="PANTHER" id="PTHR10819:SF3">
    <property type="entry name" value="PHOSPHOTRIESTERASE-RELATED PROTEIN"/>
    <property type="match status" value="1"/>
</dbReference>
<evidence type="ECO:0000256" key="3">
    <source>
        <dbReference type="PIRSR" id="PIRSR601559-52"/>
    </source>
</evidence>
<comment type="caution">
    <text evidence="5">The sequence shown here is derived from an EMBL/GenBank/DDBJ whole genome shotgun (WGS) entry which is preliminary data.</text>
</comment>
<dbReference type="AlphaFoldDB" id="A0A2S3UKN4"/>
<proteinExistence type="inferred from homology"/>
<keyword evidence="6" id="KW-1185">Reference proteome</keyword>
<feature type="binding site" evidence="3">
    <location>
        <position position="209"/>
    </location>
    <ligand>
        <name>a divalent metal cation</name>
        <dbReference type="ChEBI" id="CHEBI:60240"/>
        <label>2</label>
    </ligand>
</feature>
<feature type="binding site" evidence="3">
    <location>
        <position position="238"/>
    </location>
    <ligand>
        <name>a divalent metal cation</name>
        <dbReference type="ChEBI" id="CHEBI:60240"/>
        <label>2</label>
    </ligand>
</feature>
<dbReference type="PANTHER" id="PTHR10819">
    <property type="entry name" value="PHOSPHOTRIESTERASE-RELATED"/>
    <property type="match status" value="1"/>
</dbReference>